<feature type="region of interest" description="Disordered" evidence="1">
    <location>
        <begin position="1"/>
        <end position="25"/>
    </location>
</feature>
<evidence type="ECO:0000256" key="1">
    <source>
        <dbReference type="SAM" id="MobiDB-lite"/>
    </source>
</evidence>
<dbReference type="InterPro" id="IPR053030">
    <property type="entry name" value="Ribosomal_biogenesis_FAF1-like"/>
</dbReference>
<dbReference type="PANTHER" id="PTHR28096">
    <property type="entry name" value="PROTEIN FAF1"/>
    <property type="match status" value="1"/>
</dbReference>
<feature type="compositionally biased region" description="Basic and acidic residues" evidence="1">
    <location>
        <begin position="76"/>
        <end position="90"/>
    </location>
</feature>
<dbReference type="AlphaFoldDB" id="A0AAN7JT71"/>
<protein>
    <submittedName>
        <fullName evidence="2">Uncharacterized protein</fullName>
    </submittedName>
</protein>
<reference evidence="2 3" key="1">
    <citation type="journal article" date="2023" name="Hortic Res">
        <title>Pangenome of water caltrop reveals structural variations and asymmetric subgenome divergence after allopolyploidization.</title>
        <authorList>
            <person name="Zhang X."/>
            <person name="Chen Y."/>
            <person name="Wang L."/>
            <person name="Yuan Y."/>
            <person name="Fang M."/>
            <person name="Shi L."/>
            <person name="Lu R."/>
            <person name="Comes H.P."/>
            <person name="Ma Y."/>
            <person name="Chen Y."/>
            <person name="Huang G."/>
            <person name="Zhou Y."/>
            <person name="Zheng Z."/>
            <person name="Qiu Y."/>
        </authorList>
    </citation>
    <scope>NUCLEOTIDE SEQUENCE [LARGE SCALE GENOMIC DNA]</scope>
    <source>
        <tissue evidence="2">Roots</tissue>
    </source>
</reference>
<name>A0AAN7JT71_9MYRT</name>
<gene>
    <name evidence="2" type="ORF">SAY87_001822</name>
</gene>
<dbReference type="PANTHER" id="PTHR28096:SF1">
    <property type="entry name" value="PROTEIN FAF1"/>
    <property type="match status" value="1"/>
</dbReference>
<accession>A0AAN7JT71</accession>
<keyword evidence="3" id="KW-1185">Reference proteome</keyword>
<dbReference type="Proteomes" id="UP001345219">
    <property type="component" value="Chromosome 2"/>
</dbReference>
<evidence type="ECO:0000313" key="2">
    <source>
        <dbReference type="EMBL" id="KAK4753718.1"/>
    </source>
</evidence>
<organism evidence="2 3">
    <name type="scientific">Trapa incisa</name>
    <dbReference type="NCBI Taxonomy" id="236973"/>
    <lineage>
        <taxon>Eukaryota</taxon>
        <taxon>Viridiplantae</taxon>
        <taxon>Streptophyta</taxon>
        <taxon>Embryophyta</taxon>
        <taxon>Tracheophyta</taxon>
        <taxon>Spermatophyta</taxon>
        <taxon>Magnoliopsida</taxon>
        <taxon>eudicotyledons</taxon>
        <taxon>Gunneridae</taxon>
        <taxon>Pentapetalae</taxon>
        <taxon>rosids</taxon>
        <taxon>malvids</taxon>
        <taxon>Myrtales</taxon>
        <taxon>Lythraceae</taxon>
        <taxon>Trapa</taxon>
    </lineage>
</organism>
<feature type="region of interest" description="Disordered" evidence="1">
    <location>
        <begin position="53"/>
        <end position="119"/>
    </location>
</feature>
<dbReference type="EMBL" id="JAXIOK010000015">
    <property type="protein sequence ID" value="KAK4753718.1"/>
    <property type="molecule type" value="Genomic_DNA"/>
</dbReference>
<dbReference type="GO" id="GO:0000462">
    <property type="term" value="P:maturation of SSU-rRNA from tricistronic rRNA transcript (SSU-rRNA, 5.8S rRNA, LSU-rRNA)"/>
    <property type="evidence" value="ECO:0007669"/>
    <property type="project" value="TreeGrafter"/>
</dbReference>
<feature type="compositionally biased region" description="Basic residues" evidence="1">
    <location>
        <begin position="163"/>
        <end position="176"/>
    </location>
</feature>
<dbReference type="GO" id="GO:0005730">
    <property type="term" value="C:nucleolus"/>
    <property type="evidence" value="ECO:0007669"/>
    <property type="project" value="TreeGrafter"/>
</dbReference>
<comment type="caution">
    <text evidence="2">The sequence shown here is derived from an EMBL/GenBank/DDBJ whole genome shotgun (WGS) entry which is preliminary data.</text>
</comment>
<evidence type="ECO:0000313" key="3">
    <source>
        <dbReference type="Proteomes" id="UP001345219"/>
    </source>
</evidence>
<feature type="region of interest" description="Disordered" evidence="1">
    <location>
        <begin position="140"/>
        <end position="176"/>
    </location>
</feature>
<sequence>MHSKNKKPLSGKGADQGPDQAPTFKEIRKDIQALLNEHMQGKDKKHLLKDKIAQMGGRKPKGEKRSLAAHLRMTKNKREREKKQMQEDLKYGLSGVNAWPASHSHMTAKSNGSKRKPEERVLKCSEGHFKGGVLNVKHLLQPVPSSSKGRDEVTSTFFGTKGNKNKGGGKRKGKGR</sequence>
<proteinExistence type="predicted"/>